<evidence type="ECO:0000313" key="2">
    <source>
        <dbReference type="Proteomes" id="UP000265515"/>
    </source>
</evidence>
<dbReference type="Proteomes" id="UP000265515">
    <property type="component" value="Unassembled WGS sequence"/>
</dbReference>
<sequence>MEFGGDDGRAKLTTIEKMAVVAAMMTALFHCRQDRALGRIRVQIRARRRTTAQGAPVDGLDTVAGTEAVLHVCCAMGCGVLPRLRWWMKRKTGGVWEDLRQCDDATEGYFREKLHMSPRVFWEVTEALSPHLQRSVMFYGKTLQPDHIIAYPLYRWALGQTYESSTCNFGIGRASGLVATRDVAAALMAWSLAKIS</sequence>
<protein>
    <submittedName>
        <fullName evidence="1">Uncharacterized protein</fullName>
    </submittedName>
</protein>
<gene>
    <name evidence="1" type="ORF">CBR_g34385</name>
</gene>
<keyword evidence="2" id="KW-1185">Reference proteome</keyword>
<organism evidence="1 2">
    <name type="scientific">Chara braunii</name>
    <name type="common">Braun's stonewort</name>
    <dbReference type="NCBI Taxonomy" id="69332"/>
    <lineage>
        <taxon>Eukaryota</taxon>
        <taxon>Viridiplantae</taxon>
        <taxon>Streptophyta</taxon>
        <taxon>Charophyceae</taxon>
        <taxon>Charales</taxon>
        <taxon>Characeae</taxon>
        <taxon>Chara</taxon>
    </lineage>
</organism>
<dbReference type="Gramene" id="GBG82105">
    <property type="protein sequence ID" value="GBG82105"/>
    <property type="gene ID" value="CBR_g34385"/>
</dbReference>
<accession>A0A388LIN4</accession>
<proteinExistence type="predicted"/>
<reference evidence="1 2" key="1">
    <citation type="journal article" date="2018" name="Cell">
        <title>The Chara Genome: Secondary Complexity and Implications for Plant Terrestrialization.</title>
        <authorList>
            <person name="Nishiyama T."/>
            <person name="Sakayama H."/>
            <person name="Vries J.D."/>
            <person name="Buschmann H."/>
            <person name="Saint-Marcoux D."/>
            <person name="Ullrich K.K."/>
            <person name="Haas F.B."/>
            <person name="Vanderstraeten L."/>
            <person name="Becker D."/>
            <person name="Lang D."/>
            <person name="Vosolsobe S."/>
            <person name="Rombauts S."/>
            <person name="Wilhelmsson P.K.I."/>
            <person name="Janitza P."/>
            <person name="Kern R."/>
            <person name="Heyl A."/>
            <person name="Rumpler F."/>
            <person name="Villalobos L.I.A.C."/>
            <person name="Clay J.M."/>
            <person name="Skokan R."/>
            <person name="Toyoda A."/>
            <person name="Suzuki Y."/>
            <person name="Kagoshima H."/>
            <person name="Schijlen E."/>
            <person name="Tajeshwar N."/>
            <person name="Catarino B."/>
            <person name="Hetherington A.J."/>
            <person name="Saltykova A."/>
            <person name="Bonnot C."/>
            <person name="Breuninger H."/>
            <person name="Symeonidi A."/>
            <person name="Radhakrishnan G.V."/>
            <person name="Van Nieuwerburgh F."/>
            <person name="Deforce D."/>
            <person name="Chang C."/>
            <person name="Karol K.G."/>
            <person name="Hedrich R."/>
            <person name="Ulvskov P."/>
            <person name="Glockner G."/>
            <person name="Delwiche C.F."/>
            <person name="Petrasek J."/>
            <person name="Van de Peer Y."/>
            <person name="Friml J."/>
            <person name="Beilby M."/>
            <person name="Dolan L."/>
            <person name="Kohara Y."/>
            <person name="Sugano S."/>
            <person name="Fujiyama A."/>
            <person name="Delaux P.-M."/>
            <person name="Quint M."/>
            <person name="TheiBen G."/>
            <person name="Hagemann M."/>
            <person name="Harholt J."/>
            <person name="Dunand C."/>
            <person name="Zachgo S."/>
            <person name="Langdale J."/>
            <person name="Maumus F."/>
            <person name="Straeten D.V.D."/>
            <person name="Gould S.B."/>
            <person name="Rensing S.A."/>
        </authorList>
    </citation>
    <scope>NUCLEOTIDE SEQUENCE [LARGE SCALE GENOMIC DNA]</scope>
    <source>
        <strain evidence="1 2">S276</strain>
    </source>
</reference>
<evidence type="ECO:0000313" key="1">
    <source>
        <dbReference type="EMBL" id="GBG82105.1"/>
    </source>
</evidence>
<name>A0A388LIN4_CHABU</name>
<dbReference type="OrthoDB" id="2668416at2759"/>
<comment type="caution">
    <text evidence="1">The sequence shown here is derived from an EMBL/GenBank/DDBJ whole genome shotgun (WGS) entry which is preliminary data.</text>
</comment>
<dbReference type="AlphaFoldDB" id="A0A388LIN4"/>
<dbReference type="EMBL" id="BFEA01000397">
    <property type="protein sequence ID" value="GBG82105.1"/>
    <property type="molecule type" value="Genomic_DNA"/>
</dbReference>